<dbReference type="InterPro" id="IPR053011">
    <property type="entry name" value="SDR_family_member_7"/>
</dbReference>
<reference evidence="5" key="1">
    <citation type="submission" date="2025-08" db="UniProtKB">
        <authorList>
            <consortium name="RefSeq"/>
        </authorList>
    </citation>
    <scope>IDENTIFICATION</scope>
    <source>
        <strain evidence="5">15085-1641.00</strain>
        <tissue evidence="5">Whole body</tissue>
    </source>
</reference>
<dbReference type="OrthoDB" id="47007at2759"/>
<dbReference type="GeneID" id="111596286"/>
<evidence type="ECO:0000256" key="1">
    <source>
        <dbReference type="RuleBase" id="RU000363"/>
    </source>
</evidence>
<evidence type="ECO:0000313" key="5">
    <source>
        <dbReference type="RefSeq" id="XP_023166208.2"/>
    </source>
</evidence>
<proteinExistence type="inferred from homology"/>
<evidence type="ECO:0000259" key="3">
    <source>
        <dbReference type="SMART" id="SM00822"/>
    </source>
</evidence>
<comment type="similarity">
    <text evidence="1">Belongs to the short-chain dehydrogenases/reductases (SDR) family.</text>
</comment>
<dbReference type="PRINTS" id="PR00080">
    <property type="entry name" value="SDRFAMILY"/>
</dbReference>
<dbReference type="PANTHER" id="PTHR44269">
    <property type="entry name" value="DEHYDROGENASE/REDUCTASE SDR FAMILY MEMBER 7-RELATED"/>
    <property type="match status" value="1"/>
</dbReference>
<name>A0A6J1LR90_DROHY</name>
<dbReference type="InterPro" id="IPR036291">
    <property type="entry name" value="NAD(P)-bd_dom_sf"/>
</dbReference>
<dbReference type="OMA" id="TMYLAQY"/>
<evidence type="ECO:0000313" key="4">
    <source>
        <dbReference type="Proteomes" id="UP000504633"/>
    </source>
</evidence>
<dbReference type="Gene3D" id="3.40.50.720">
    <property type="entry name" value="NAD(P)-binding Rossmann-like Domain"/>
    <property type="match status" value="1"/>
</dbReference>
<sequence length="322" mass="35867">MMSLIEFLFILLIAYYVGYVLLWIILDCNVALWYKSRFGNSISTMRGQVVWITGASSGIGRALAISLARHGVRLVLSARRLEQLEQVKVECLAAARGLLAQKDVLVVQMDMLQLDKHQAHLNTVLNHFERLDVLVNNAGRSQRANWADIEIQVDRELFELDVFSVVHLSRLVVRYFMEQNGGRGHIAATSSIAGFSPVPFSASYCAAKHALNAYLYSLKVELRKLHVTIFAPGPIATDFLMEAFTDTKGVKVGASTANQKRLTAERCGDLFAVAIANKMDLTWCGLFPVNAMAYCARNATLTKILGHFMTEKTLNKIREGKL</sequence>
<dbReference type="KEGG" id="dhe:111596286"/>
<keyword evidence="2" id="KW-0812">Transmembrane</keyword>
<dbReference type="Pfam" id="PF00106">
    <property type="entry name" value="adh_short"/>
    <property type="match status" value="1"/>
</dbReference>
<keyword evidence="2" id="KW-1133">Transmembrane helix</keyword>
<dbReference type="SUPFAM" id="SSF51735">
    <property type="entry name" value="NAD(P)-binding Rossmann-fold domains"/>
    <property type="match status" value="1"/>
</dbReference>
<dbReference type="InterPro" id="IPR002347">
    <property type="entry name" value="SDR_fam"/>
</dbReference>
<feature type="domain" description="Ketoreductase" evidence="3">
    <location>
        <begin position="48"/>
        <end position="238"/>
    </location>
</feature>
<dbReference type="PRINTS" id="PR00081">
    <property type="entry name" value="GDHRDH"/>
</dbReference>
<keyword evidence="4" id="KW-1185">Reference proteome</keyword>
<accession>A0A6J1LR90</accession>
<dbReference type="SMART" id="SM00822">
    <property type="entry name" value="PKS_KR"/>
    <property type="match status" value="1"/>
</dbReference>
<evidence type="ECO:0000256" key="2">
    <source>
        <dbReference type="SAM" id="Phobius"/>
    </source>
</evidence>
<dbReference type="InterPro" id="IPR057326">
    <property type="entry name" value="KR_dom"/>
</dbReference>
<gene>
    <name evidence="5" type="primary">LOC111596286</name>
</gene>
<dbReference type="AlphaFoldDB" id="A0A6J1LR90"/>
<feature type="transmembrane region" description="Helical" evidence="2">
    <location>
        <begin position="7"/>
        <end position="26"/>
    </location>
</feature>
<protein>
    <submittedName>
        <fullName evidence="5">Dehydrogenase/reductase SDR family member 7</fullName>
    </submittedName>
</protein>
<dbReference type="Proteomes" id="UP000504633">
    <property type="component" value="Unplaced"/>
</dbReference>
<dbReference type="PANTHER" id="PTHR44269:SF1">
    <property type="entry name" value="DEHYDROGENASE_REDUCTASE SDR FAMILY MEMBER 7"/>
    <property type="match status" value="1"/>
</dbReference>
<keyword evidence="2" id="KW-0472">Membrane</keyword>
<dbReference type="RefSeq" id="XP_023166208.2">
    <property type="nucleotide sequence ID" value="XM_023310440.2"/>
</dbReference>
<organism evidence="4 5">
    <name type="scientific">Drosophila hydei</name>
    <name type="common">Fruit fly</name>
    <dbReference type="NCBI Taxonomy" id="7224"/>
    <lineage>
        <taxon>Eukaryota</taxon>
        <taxon>Metazoa</taxon>
        <taxon>Ecdysozoa</taxon>
        <taxon>Arthropoda</taxon>
        <taxon>Hexapoda</taxon>
        <taxon>Insecta</taxon>
        <taxon>Pterygota</taxon>
        <taxon>Neoptera</taxon>
        <taxon>Endopterygota</taxon>
        <taxon>Diptera</taxon>
        <taxon>Brachycera</taxon>
        <taxon>Muscomorpha</taxon>
        <taxon>Ephydroidea</taxon>
        <taxon>Drosophilidae</taxon>
        <taxon>Drosophila</taxon>
    </lineage>
</organism>